<proteinExistence type="predicted"/>
<dbReference type="Gene3D" id="2.40.10.10">
    <property type="entry name" value="Trypsin-like serine proteases"/>
    <property type="match status" value="1"/>
</dbReference>
<dbReference type="RefSeq" id="WP_154879722.1">
    <property type="nucleotide sequence ID" value="NZ_JAADJX010000001.1"/>
</dbReference>
<keyword evidence="1" id="KW-0732">Signal</keyword>
<dbReference type="InterPro" id="IPR043504">
    <property type="entry name" value="Peptidase_S1_PA_chymotrypsin"/>
</dbReference>
<dbReference type="SUPFAM" id="SSF50494">
    <property type="entry name" value="Trypsin-like serine proteases"/>
    <property type="match status" value="1"/>
</dbReference>
<evidence type="ECO:0000313" key="3">
    <source>
        <dbReference type="Proteomes" id="UP000320747"/>
    </source>
</evidence>
<protein>
    <submittedName>
        <fullName evidence="2">S1 family peptidase</fullName>
    </submittedName>
</protein>
<name>A0ABY3E193_9CORY</name>
<dbReference type="Proteomes" id="UP000320747">
    <property type="component" value="Unassembled WGS sequence"/>
</dbReference>
<dbReference type="InterPro" id="IPR009003">
    <property type="entry name" value="Peptidase_S1_PA"/>
</dbReference>
<feature type="chain" id="PRO_5046014150" evidence="1">
    <location>
        <begin position="29"/>
        <end position="265"/>
    </location>
</feature>
<sequence length="265" mass="27462">MRMLPVPMGRSVATAAAALFLAAPAAGAVTVGQGDAVVVNGSECTVGFNGERESFTAAHCGTSGDRVRKVLDDGTWSPAIGTLDTSPRSEETTNDWARIRWDAGVELGPNEYTGDAQVPLDDIRRGETVCYYGWATGAATCGTYYARVGNSFLVDVEPGAPGDSGGPMWIPGRGFVGVHSASLDGRDNLTGRTKTFTLGATTADGGPIRDAIIDAFVSYFSDDAQAGAPKPPPPEPAGSSDSWLRAVFSGALQLLLAVLSLIFNG</sequence>
<keyword evidence="3" id="KW-1185">Reference proteome</keyword>
<evidence type="ECO:0000313" key="2">
    <source>
        <dbReference type="EMBL" id="TSJ73364.1"/>
    </source>
</evidence>
<comment type="caution">
    <text evidence="2">The sequence shown here is derived from an EMBL/GenBank/DDBJ whole genome shotgun (WGS) entry which is preliminary data.</text>
</comment>
<feature type="signal peptide" evidence="1">
    <location>
        <begin position="1"/>
        <end position="28"/>
    </location>
</feature>
<gene>
    <name evidence="2" type="ORF">FPH17_08160</name>
</gene>
<evidence type="ECO:0000256" key="1">
    <source>
        <dbReference type="SAM" id="SignalP"/>
    </source>
</evidence>
<reference evidence="2 3" key="1">
    <citation type="submission" date="2019-07" db="EMBL/GenBank/DDBJ databases">
        <title>Draft genome of Corynebacterium godavarianum and other related strains.</title>
        <authorList>
            <person name="Bernier A.-M."/>
            <person name="Bernard K."/>
        </authorList>
    </citation>
    <scope>NUCLEOTIDE SEQUENCE [LARGE SCALE GENOMIC DNA]</scope>
    <source>
        <strain evidence="2 3">LMG 29598</strain>
    </source>
</reference>
<organism evidence="2 3">
    <name type="scientific">Corynebacterium godavarianum</name>
    <dbReference type="NCBI Taxonomy" id="2054421"/>
    <lineage>
        <taxon>Bacteria</taxon>
        <taxon>Bacillati</taxon>
        <taxon>Actinomycetota</taxon>
        <taxon>Actinomycetes</taxon>
        <taxon>Mycobacteriales</taxon>
        <taxon>Corynebacteriaceae</taxon>
        <taxon>Corynebacterium</taxon>
    </lineage>
</organism>
<dbReference type="EMBL" id="VMHH01000006">
    <property type="protein sequence ID" value="TSJ73364.1"/>
    <property type="molecule type" value="Genomic_DNA"/>
</dbReference>
<accession>A0ABY3E193</accession>